<evidence type="ECO:0000313" key="2">
    <source>
        <dbReference type="EMBL" id="GAA0415112.1"/>
    </source>
</evidence>
<gene>
    <name evidence="2" type="ORF">GCM10010357_40510</name>
</gene>
<evidence type="ECO:0000256" key="1">
    <source>
        <dbReference type="SAM" id="MobiDB-lite"/>
    </source>
</evidence>
<comment type="caution">
    <text evidence="2">The sequence shown here is derived from an EMBL/GenBank/DDBJ whole genome shotgun (WGS) entry which is preliminary data.</text>
</comment>
<feature type="region of interest" description="Disordered" evidence="1">
    <location>
        <begin position="1"/>
        <end position="32"/>
    </location>
</feature>
<dbReference type="EMBL" id="BAAABX010000047">
    <property type="protein sequence ID" value="GAA0415112.1"/>
    <property type="molecule type" value="Genomic_DNA"/>
</dbReference>
<reference evidence="3" key="1">
    <citation type="journal article" date="2019" name="Int. J. Syst. Evol. Microbiol.">
        <title>The Global Catalogue of Microorganisms (GCM) 10K type strain sequencing project: providing services to taxonomists for standard genome sequencing and annotation.</title>
        <authorList>
            <consortium name="The Broad Institute Genomics Platform"/>
            <consortium name="The Broad Institute Genome Sequencing Center for Infectious Disease"/>
            <person name="Wu L."/>
            <person name="Ma J."/>
        </authorList>
    </citation>
    <scope>NUCLEOTIDE SEQUENCE [LARGE SCALE GENOMIC DNA]</scope>
    <source>
        <strain evidence="3">JCM 4788</strain>
    </source>
</reference>
<protein>
    <submittedName>
        <fullName evidence="2">Uncharacterized protein</fullName>
    </submittedName>
</protein>
<accession>A0ABP3IQ01</accession>
<sequence>MPPARPFTVSSGAPPRARERAPRGGRGSAPAFWRGLRPLRPCFRGFAPGPLFRGSAPDPVCRGSAARPQAPDGLECVPGPEWHARAGNPAWECNPTARVRHFSPSGD</sequence>
<proteinExistence type="predicted"/>
<organism evidence="2 3">
    <name type="scientific">Streptomyces luteireticuli</name>
    <dbReference type="NCBI Taxonomy" id="173858"/>
    <lineage>
        <taxon>Bacteria</taxon>
        <taxon>Bacillati</taxon>
        <taxon>Actinomycetota</taxon>
        <taxon>Actinomycetes</taxon>
        <taxon>Kitasatosporales</taxon>
        <taxon>Streptomycetaceae</taxon>
        <taxon>Streptomyces</taxon>
    </lineage>
</organism>
<keyword evidence="3" id="KW-1185">Reference proteome</keyword>
<dbReference type="Proteomes" id="UP001500879">
    <property type="component" value="Unassembled WGS sequence"/>
</dbReference>
<evidence type="ECO:0000313" key="3">
    <source>
        <dbReference type="Proteomes" id="UP001500879"/>
    </source>
</evidence>
<name>A0ABP3IQ01_9ACTN</name>